<sequence length="169" mass="18691">MKCKYTLDSKYLSSGCGIRKLVSLGLGGGIFGIIARNNINTNDSAEAMLWVSVFAWVTTFIFYVYRAHGKVAFTACGEFYYSLVMTISYIVTTVFWGVYNTFPLSSPANRRGLLVFILAILICVNYLEQTIWSGIASYKSYTKSDPPAEGAVNEAVVENGKAEVEITRL</sequence>
<keyword evidence="1" id="KW-0812">Transmembrane</keyword>
<feature type="transmembrane region" description="Helical" evidence="1">
    <location>
        <begin position="12"/>
        <end position="35"/>
    </location>
</feature>
<proteinExistence type="predicted"/>
<evidence type="ECO:0008006" key="4">
    <source>
        <dbReference type="Google" id="ProtNLM"/>
    </source>
</evidence>
<keyword evidence="3" id="KW-1185">Reference proteome</keyword>
<feature type="transmembrane region" description="Helical" evidence="1">
    <location>
        <begin position="111"/>
        <end position="127"/>
    </location>
</feature>
<reference evidence="2 3" key="1">
    <citation type="submission" date="2024-02" db="EMBL/GenBank/DDBJ databases">
        <authorList>
            <person name="Daric V."/>
            <person name="Darras S."/>
        </authorList>
    </citation>
    <scope>NUCLEOTIDE SEQUENCE [LARGE SCALE GENOMIC DNA]</scope>
</reference>
<evidence type="ECO:0000256" key="1">
    <source>
        <dbReference type="SAM" id="Phobius"/>
    </source>
</evidence>
<accession>A0ABP0F4X0</accession>
<feature type="transmembrane region" description="Helical" evidence="1">
    <location>
        <begin position="79"/>
        <end position="99"/>
    </location>
</feature>
<feature type="transmembrane region" description="Helical" evidence="1">
    <location>
        <begin position="47"/>
        <end position="67"/>
    </location>
</feature>
<organism evidence="2 3">
    <name type="scientific">Clavelina lepadiformis</name>
    <name type="common">Light-bulb sea squirt</name>
    <name type="synonym">Ascidia lepadiformis</name>
    <dbReference type="NCBI Taxonomy" id="159417"/>
    <lineage>
        <taxon>Eukaryota</taxon>
        <taxon>Metazoa</taxon>
        <taxon>Chordata</taxon>
        <taxon>Tunicata</taxon>
        <taxon>Ascidiacea</taxon>
        <taxon>Aplousobranchia</taxon>
        <taxon>Clavelinidae</taxon>
        <taxon>Clavelina</taxon>
    </lineage>
</organism>
<comment type="caution">
    <text evidence="2">The sequence shown here is derived from an EMBL/GenBank/DDBJ whole genome shotgun (WGS) entry which is preliminary data.</text>
</comment>
<dbReference type="Proteomes" id="UP001642483">
    <property type="component" value="Unassembled WGS sequence"/>
</dbReference>
<name>A0ABP0F4X0_CLALP</name>
<evidence type="ECO:0000313" key="3">
    <source>
        <dbReference type="Proteomes" id="UP001642483"/>
    </source>
</evidence>
<evidence type="ECO:0000313" key="2">
    <source>
        <dbReference type="EMBL" id="CAK8674744.1"/>
    </source>
</evidence>
<dbReference type="EMBL" id="CAWYQH010000013">
    <property type="protein sequence ID" value="CAK8674744.1"/>
    <property type="molecule type" value="Genomic_DNA"/>
</dbReference>
<protein>
    <recommendedName>
        <fullName evidence="4">MARVEL domain-containing protein</fullName>
    </recommendedName>
</protein>
<gene>
    <name evidence="2" type="ORF">CVLEPA_LOCUS4411</name>
</gene>
<keyword evidence="1" id="KW-0472">Membrane</keyword>
<keyword evidence="1" id="KW-1133">Transmembrane helix</keyword>